<dbReference type="InterPro" id="IPR001100">
    <property type="entry name" value="Pyr_nuc-diS_OxRdtase"/>
</dbReference>
<evidence type="ECO:0000256" key="9">
    <source>
        <dbReference type="RuleBase" id="RU003691"/>
    </source>
</evidence>
<dbReference type="InterPro" id="IPR016156">
    <property type="entry name" value="FAD/NAD-linked_Rdtase_dimer_sf"/>
</dbReference>
<dbReference type="InterPro" id="IPR050151">
    <property type="entry name" value="Class-I_Pyr_Nuc-Dis_Oxidored"/>
</dbReference>
<dbReference type="Gene3D" id="3.50.50.60">
    <property type="entry name" value="FAD/NAD(P)-binding domain"/>
    <property type="match status" value="2"/>
</dbReference>
<evidence type="ECO:0000256" key="5">
    <source>
        <dbReference type="ARBA" id="ARBA00023002"/>
    </source>
</evidence>
<comment type="cofactor">
    <cofactor evidence="1">
        <name>FAD</name>
        <dbReference type="ChEBI" id="CHEBI:57692"/>
    </cofactor>
</comment>
<evidence type="ECO:0000256" key="4">
    <source>
        <dbReference type="ARBA" id="ARBA00022827"/>
    </source>
</evidence>
<feature type="domain" description="Pyridine nucleotide-disulphide oxidoreductase dimerisation" evidence="10">
    <location>
        <begin position="369"/>
        <end position="478"/>
    </location>
</feature>
<dbReference type="Proteomes" id="UP001500642">
    <property type="component" value="Unassembled WGS sequence"/>
</dbReference>
<evidence type="ECO:0000259" key="11">
    <source>
        <dbReference type="Pfam" id="PF07992"/>
    </source>
</evidence>
<accession>A0ABP8JC66</accession>
<dbReference type="PIRSF" id="PIRSF000350">
    <property type="entry name" value="Mercury_reductase_MerA"/>
    <property type="match status" value="1"/>
</dbReference>
<evidence type="ECO:0000256" key="2">
    <source>
        <dbReference type="ARBA" id="ARBA00007532"/>
    </source>
</evidence>
<dbReference type="InterPro" id="IPR004099">
    <property type="entry name" value="Pyr_nucl-diS_OxRdtase_dimer"/>
</dbReference>
<dbReference type="PANTHER" id="PTHR22912:SF217">
    <property type="entry name" value="DIHYDROLIPOYL DEHYDROGENASE"/>
    <property type="match status" value="1"/>
</dbReference>
<comment type="similarity">
    <text evidence="2 9">Belongs to the class-I pyridine nucleotide-disulfide oxidoreductase family.</text>
</comment>
<sequence length="486" mass="51291">MTHYDLLIIGTGSGNSIVDERFDCLRVAIAEAGLFGGTCLNVGCIPTKMFVHTADLAAAAADSSAFGIRTSFGGADWPAIRDRVFGRIDPIEAGGREYRTNRQPNVTVYPEHVRFTGPKSFTTASGTEFTADRVVLAAGSRAQIPALPGIDTDRVDTPGYPVMTNDTVMRMSALPETMTIVGGGFIAAEFAHVFSALGVDVTVLVRGEGLLTAADATVTERFTRAFSAHHRVHLGTQIRQAEVSADGVRLQLEASGRVPDSPVPDDITTDVVLLATGRVPNIDGLGLDAAGIDVVAGRVAVDDHQRVLSDGAPLPGVFALGDISSPHLLKHVANHEARIVQANLLADIAAGAPGAAPDSALETTNHRAVPAAVFSRPQVASVGATEDAVRASGAEYTVKIQEYADVAYGWALEDTTGFVKIIADRSTRQILGAHLMGDEASMIVQPLIQAMAFGLPADRMAREQYWIHPALPEAVENALLGLEFTD</sequence>
<dbReference type="NCBIfam" id="NF005884">
    <property type="entry name" value="PRK07846.1"/>
    <property type="match status" value="1"/>
</dbReference>
<keyword evidence="8 9" id="KW-0676">Redox-active center</keyword>
<keyword evidence="4 9" id="KW-0274">FAD</keyword>
<evidence type="ECO:0000313" key="13">
    <source>
        <dbReference type="Proteomes" id="UP001500642"/>
    </source>
</evidence>
<dbReference type="EMBL" id="BAABGL010000006">
    <property type="protein sequence ID" value="GAA4388557.1"/>
    <property type="molecule type" value="Genomic_DNA"/>
</dbReference>
<evidence type="ECO:0000256" key="7">
    <source>
        <dbReference type="ARBA" id="ARBA00023157"/>
    </source>
</evidence>
<keyword evidence="7" id="KW-1015">Disulfide bond</keyword>
<evidence type="ECO:0000313" key="12">
    <source>
        <dbReference type="EMBL" id="GAA4388557.1"/>
    </source>
</evidence>
<dbReference type="SUPFAM" id="SSF51905">
    <property type="entry name" value="FAD/NAD(P)-binding domain"/>
    <property type="match status" value="1"/>
</dbReference>
<dbReference type="InterPro" id="IPR023753">
    <property type="entry name" value="FAD/NAD-binding_dom"/>
</dbReference>
<organism evidence="12 13">
    <name type="scientific">Brevibacterium pityocampae</name>
    <dbReference type="NCBI Taxonomy" id="506594"/>
    <lineage>
        <taxon>Bacteria</taxon>
        <taxon>Bacillati</taxon>
        <taxon>Actinomycetota</taxon>
        <taxon>Actinomycetes</taxon>
        <taxon>Micrococcales</taxon>
        <taxon>Brevibacteriaceae</taxon>
        <taxon>Brevibacterium</taxon>
    </lineage>
</organism>
<dbReference type="InterPro" id="IPR012999">
    <property type="entry name" value="Pyr_OxRdtase_I_AS"/>
</dbReference>
<feature type="domain" description="FAD/NAD(P)-binding" evidence="11">
    <location>
        <begin position="4"/>
        <end position="325"/>
    </location>
</feature>
<proteinExistence type="inferred from homology"/>
<keyword evidence="6" id="KW-0520">NAD</keyword>
<dbReference type="PRINTS" id="PR00411">
    <property type="entry name" value="PNDRDTASEI"/>
</dbReference>
<evidence type="ECO:0000256" key="8">
    <source>
        <dbReference type="ARBA" id="ARBA00023284"/>
    </source>
</evidence>
<dbReference type="PRINTS" id="PR00368">
    <property type="entry name" value="FADPNR"/>
</dbReference>
<dbReference type="Pfam" id="PF07992">
    <property type="entry name" value="Pyr_redox_2"/>
    <property type="match status" value="1"/>
</dbReference>
<keyword evidence="13" id="KW-1185">Reference proteome</keyword>
<dbReference type="RefSeq" id="WP_345030946.1">
    <property type="nucleotide sequence ID" value="NZ_BAABGL010000006.1"/>
</dbReference>
<name>A0ABP8JC66_9MICO</name>
<keyword evidence="5 9" id="KW-0560">Oxidoreductase</keyword>
<reference evidence="13" key="1">
    <citation type="journal article" date="2019" name="Int. J. Syst. Evol. Microbiol.">
        <title>The Global Catalogue of Microorganisms (GCM) 10K type strain sequencing project: providing services to taxonomists for standard genome sequencing and annotation.</title>
        <authorList>
            <consortium name="The Broad Institute Genomics Platform"/>
            <consortium name="The Broad Institute Genome Sequencing Center for Infectious Disease"/>
            <person name="Wu L."/>
            <person name="Ma J."/>
        </authorList>
    </citation>
    <scope>NUCLEOTIDE SEQUENCE [LARGE SCALE GENOMIC DNA]</scope>
    <source>
        <strain evidence="13">JCM 17808</strain>
    </source>
</reference>
<dbReference type="Pfam" id="PF02852">
    <property type="entry name" value="Pyr_redox_dim"/>
    <property type="match status" value="1"/>
</dbReference>
<comment type="caution">
    <text evidence="12">The sequence shown here is derived from an EMBL/GenBank/DDBJ whole genome shotgun (WGS) entry which is preliminary data.</text>
</comment>
<dbReference type="PROSITE" id="PS00076">
    <property type="entry name" value="PYRIDINE_REDOX_1"/>
    <property type="match status" value="1"/>
</dbReference>
<protein>
    <submittedName>
        <fullName evidence="12">Mycothione reductase</fullName>
    </submittedName>
</protein>
<dbReference type="PANTHER" id="PTHR22912">
    <property type="entry name" value="DISULFIDE OXIDOREDUCTASE"/>
    <property type="match status" value="1"/>
</dbReference>
<evidence type="ECO:0000256" key="3">
    <source>
        <dbReference type="ARBA" id="ARBA00022630"/>
    </source>
</evidence>
<gene>
    <name evidence="12" type="primary">mtr</name>
    <name evidence="12" type="ORF">GCM10023167_13430</name>
</gene>
<evidence type="ECO:0000256" key="1">
    <source>
        <dbReference type="ARBA" id="ARBA00001974"/>
    </source>
</evidence>
<evidence type="ECO:0000259" key="10">
    <source>
        <dbReference type="Pfam" id="PF02852"/>
    </source>
</evidence>
<dbReference type="SUPFAM" id="SSF55424">
    <property type="entry name" value="FAD/NAD-linked reductases, dimerisation (C-terminal) domain"/>
    <property type="match status" value="1"/>
</dbReference>
<dbReference type="Gene3D" id="3.30.390.30">
    <property type="match status" value="1"/>
</dbReference>
<evidence type="ECO:0000256" key="6">
    <source>
        <dbReference type="ARBA" id="ARBA00023027"/>
    </source>
</evidence>
<dbReference type="InterPro" id="IPR036188">
    <property type="entry name" value="FAD/NAD-bd_sf"/>
</dbReference>
<keyword evidence="3 9" id="KW-0285">Flavoprotein</keyword>